<accession>A0A3M0JH26</accession>
<dbReference type="Proteomes" id="UP000269221">
    <property type="component" value="Unassembled WGS sequence"/>
</dbReference>
<dbReference type="EMBL" id="QRBI01000144">
    <property type="protein sequence ID" value="RMC00438.1"/>
    <property type="molecule type" value="Genomic_DNA"/>
</dbReference>
<comment type="caution">
    <text evidence="1">The sequence shown here is derived from an EMBL/GenBank/DDBJ whole genome shotgun (WGS) entry which is preliminary data.</text>
</comment>
<evidence type="ECO:0000313" key="2">
    <source>
        <dbReference type="Proteomes" id="UP000269221"/>
    </source>
</evidence>
<evidence type="ECO:0000313" key="1">
    <source>
        <dbReference type="EMBL" id="RMC00438.1"/>
    </source>
</evidence>
<protein>
    <submittedName>
        <fullName evidence="1">Uncharacterized protein</fullName>
    </submittedName>
</protein>
<keyword evidence="2" id="KW-1185">Reference proteome</keyword>
<organism evidence="1 2">
    <name type="scientific">Hirundo rustica rustica</name>
    <dbReference type="NCBI Taxonomy" id="333673"/>
    <lineage>
        <taxon>Eukaryota</taxon>
        <taxon>Metazoa</taxon>
        <taxon>Chordata</taxon>
        <taxon>Craniata</taxon>
        <taxon>Vertebrata</taxon>
        <taxon>Euteleostomi</taxon>
        <taxon>Archelosauria</taxon>
        <taxon>Archosauria</taxon>
        <taxon>Dinosauria</taxon>
        <taxon>Saurischia</taxon>
        <taxon>Theropoda</taxon>
        <taxon>Coelurosauria</taxon>
        <taxon>Aves</taxon>
        <taxon>Neognathae</taxon>
        <taxon>Neoaves</taxon>
        <taxon>Telluraves</taxon>
        <taxon>Australaves</taxon>
        <taxon>Passeriformes</taxon>
        <taxon>Sylvioidea</taxon>
        <taxon>Hirundinidae</taxon>
        <taxon>Hirundo</taxon>
    </lineage>
</organism>
<gene>
    <name evidence="1" type="ORF">DUI87_23047</name>
</gene>
<name>A0A3M0JH26_HIRRU</name>
<dbReference type="AlphaFoldDB" id="A0A3M0JH26"/>
<reference evidence="1 2" key="1">
    <citation type="submission" date="2018-07" db="EMBL/GenBank/DDBJ databases">
        <title>A high quality draft genome assembly of the barn swallow (H. rustica rustica).</title>
        <authorList>
            <person name="Formenti G."/>
            <person name="Chiara M."/>
            <person name="Poveda L."/>
            <person name="Francoijs K.-J."/>
            <person name="Bonisoli-Alquati A."/>
            <person name="Canova L."/>
            <person name="Gianfranceschi L."/>
            <person name="Horner D.S."/>
            <person name="Saino N."/>
        </authorList>
    </citation>
    <scope>NUCLEOTIDE SEQUENCE [LARGE SCALE GENOMIC DNA]</scope>
    <source>
        <strain evidence="1">Chelidonia</strain>
        <tissue evidence="1">Blood</tissue>
    </source>
</reference>
<proteinExistence type="predicted"/>
<sequence>MTCRTQGRDKASVSLAVRDVQELPCQPGFGLARLRRSVVILYSLRLLSGAEEAEDLEDLIARIFLLLECHVSG</sequence>